<dbReference type="RefSeq" id="WP_156405631.1">
    <property type="nucleotide sequence ID" value="NZ_FUXS01000011.1"/>
</dbReference>
<accession>A0A0R2JM99</accession>
<organism evidence="1 2">
    <name type="scientific">Fructilactobacillus lindneri DSM 20690 = JCM 11027</name>
    <dbReference type="NCBI Taxonomy" id="1122148"/>
    <lineage>
        <taxon>Bacteria</taxon>
        <taxon>Bacillati</taxon>
        <taxon>Bacillota</taxon>
        <taxon>Bacilli</taxon>
        <taxon>Lactobacillales</taxon>
        <taxon>Lactobacillaceae</taxon>
        <taxon>Fructilactobacillus</taxon>
    </lineage>
</organism>
<reference evidence="1 2" key="1">
    <citation type="journal article" date="2015" name="Genome Announc.">
        <title>Expanding the biotechnology potential of lactobacilli through comparative genomics of 213 strains and associated genera.</title>
        <authorList>
            <person name="Sun Z."/>
            <person name="Harris H.M."/>
            <person name="McCann A."/>
            <person name="Guo C."/>
            <person name="Argimon S."/>
            <person name="Zhang W."/>
            <person name="Yang X."/>
            <person name="Jeffery I.B."/>
            <person name="Cooney J.C."/>
            <person name="Kagawa T.F."/>
            <person name="Liu W."/>
            <person name="Song Y."/>
            <person name="Salvetti E."/>
            <person name="Wrobel A."/>
            <person name="Rasinkangas P."/>
            <person name="Parkhill J."/>
            <person name="Rea M.C."/>
            <person name="O'Sullivan O."/>
            <person name="Ritari J."/>
            <person name="Douillard F.P."/>
            <person name="Paul Ross R."/>
            <person name="Yang R."/>
            <person name="Briner A.E."/>
            <person name="Felis G.E."/>
            <person name="de Vos W.M."/>
            <person name="Barrangou R."/>
            <person name="Klaenhammer T.R."/>
            <person name="Caufield P.W."/>
            <person name="Cui Y."/>
            <person name="Zhang H."/>
            <person name="O'Toole P.W."/>
        </authorList>
    </citation>
    <scope>NUCLEOTIDE SEQUENCE [LARGE SCALE GENOMIC DNA]</scope>
    <source>
        <strain evidence="1 2">DSM 20690</strain>
    </source>
</reference>
<gene>
    <name evidence="1" type="ORF">IV52_GL001260</name>
</gene>
<name>A0A0R2JM99_9LACO</name>
<evidence type="ECO:0000313" key="2">
    <source>
        <dbReference type="Proteomes" id="UP000051565"/>
    </source>
</evidence>
<comment type="caution">
    <text evidence="1">The sequence shown here is derived from an EMBL/GenBank/DDBJ whole genome shotgun (WGS) entry which is preliminary data.</text>
</comment>
<dbReference type="EMBL" id="JQBT01000035">
    <property type="protein sequence ID" value="KRN78323.1"/>
    <property type="molecule type" value="Genomic_DNA"/>
</dbReference>
<sequence length="53" mass="6329">MDNEKLALELTKSWFNFMGLNNISDSSIRFQVKQTDLYATYQRILKQIEEDKN</sequence>
<dbReference type="Proteomes" id="UP000051565">
    <property type="component" value="Unassembled WGS sequence"/>
</dbReference>
<proteinExistence type="predicted"/>
<evidence type="ECO:0000313" key="1">
    <source>
        <dbReference type="EMBL" id="KRN78323.1"/>
    </source>
</evidence>
<protein>
    <submittedName>
        <fullName evidence="1">Uncharacterized protein</fullName>
    </submittedName>
</protein>
<keyword evidence="2" id="KW-1185">Reference proteome</keyword>
<dbReference type="AlphaFoldDB" id="A0A0R2JM99"/>
<dbReference type="PATRIC" id="fig|1122148.6.peg.1296"/>